<accession>A0ABP4W2D5</accession>
<gene>
    <name evidence="1" type="ORF">GCM10009809_39980</name>
</gene>
<name>A0ABP4W2D5_9MICO</name>
<comment type="caution">
    <text evidence="1">The sequence shown here is derived from an EMBL/GenBank/DDBJ whole genome shotgun (WGS) entry which is preliminary data.</text>
</comment>
<evidence type="ECO:0000313" key="2">
    <source>
        <dbReference type="Proteomes" id="UP001501138"/>
    </source>
</evidence>
<proteinExistence type="predicted"/>
<sequence length="82" mass="9158">MTRWKVTDPDGVETVLEAASTIEACEKDEMFACALAGCPDAFGWTYTNLETGRVIVPEDVRARIEKAGEPGQKPREFPRRSR</sequence>
<keyword evidence="2" id="KW-1185">Reference proteome</keyword>
<protein>
    <submittedName>
        <fullName evidence="1">Uncharacterized protein</fullName>
    </submittedName>
</protein>
<dbReference type="RefSeq" id="WP_344250649.1">
    <property type="nucleotide sequence ID" value="NZ_BAAAPM010000010.1"/>
</dbReference>
<dbReference type="EMBL" id="BAAAPM010000010">
    <property type="protein sequence ID" value="GAA1740455.1"/>
    <property type="molecule type" value="Genomic_DNA"/>
</dbReference>
<evidence type="ECO:0000313" key="1">
    <source>
        <dbReference type="EMBL" id="GAA1740455.1"/>
    </source>
</evidence>
<organism evidence="1 2">
    <name type="scientific">Isoptericola hypogeus</name>
    <dbReference type="NCBI Taxonomy" id="300179"/>
    <lineage>
        <taxon>Bacteria</taxon>
        <taxon>Bacillati</taxon>
        <taxon>Actinomycetota</taxon>
        <taxon>Actinomycetes</taxon>
        <taxon>Micrococcales</taxon>
        <taxon>Promicromonosporaceae</taxon>
        <taxon>Isoptericola</taxon>
    </lineage>
</organism>
<reference evidence="2" key="1">
    <citation type="journal article" date="2019" name="Int. J. Syst. Evol. Microbiol.">
        <title>The Global Catalogue of Microorganisms (GCM) 10K type strain sequencing project: providing services to taxonomists for standard genome sequencing and annotation.</title>
        <authorList>
            <consortium name="The Broad Institute Genomics Platform"/>
            <consortium name="The Broad Institute Genome Sequencing Center for Infectious Disease"/>
            <person name="Wu L."/>
            <person name="Ma J."/>
        </authorList>
    </citation>
    <scope>NUCLEOTIDE SEQUENCE [LARGE SCALE GENOMIC DNA]</scope>
    <source>
        <strain evidence="2">JCM 15589</strain>
    </source>
</reference>
<dbReference type="Proteomes" id="UP001501138">
    <property type="component" value="Unassembled WGS sequence"/>
</dbReference>